<keyword evidence="2" id="KW-0732">Signal</keyword>
<gene>
    <name evidence="3" type="ORF">COL8621_03128</name>
</gene>
<keyword evidence="1" id="KW-0472">Membrane</keyword>
<sequence>MKLGTTIAAAVLATVPFFANAATVENTGVSNLANGGSYVLEDEAAWFWQATSLVGSGTTAYDASFEFTSAVGKATTAIAAVELSGSFVGLEADWTDENGAVLYTYTFVDNGVVSVGSSDVVIGNGPSTLNISWDGIEGSAAQINVQLSAVPLPAGLVLLGSALGGLGLSRRRRKAA</sequence>
<dbReference type="RefSeq" id="WP_093968176.1">
    <property type="nucleotide sequence ID" value="NZ_FXYE01000002.1"/>
</dbReference>
<evidence type="ECO:0000313" key="3">
    <source>
        <dbReference type="EMBL" id="SMX46471.1"/>
    </source>
</evidence>
<feature type="chain" id="PRO_5012782665" description="VPLPA-CTERM sorting domain-containing protein" evidence="2">
    <location>
        <begin position="22"/>
        <end position="176"/>
    </location>
</feature>
<keyword evidence="4" id="KW-1185">Reference proteome</keyword>
<evidence type="ECO:0000256" key="2">
    <source>
        <dbReference type="SAM" id="SignalP"/>
    </source>
</evidence>
<dbReference type="Proteomes" id="UP000202922">
    <property type="component" value="Unassembled WGS sequence"/>
</dbReference>
<name>A0A238KV38_9RHOB</name>
<proteinExistence type="predicted"/>
<feature type="transmembrane region" description="Helical" evidence="1">
    <location>
        <begin position="149"/>
        <end position="168"/>
    </location>
</feature>
<reference evidence="4" key="1">
    <citation type="submission" date="2017-05" db="EMBL/GenBank/DDBJ databases">
        <authorList>
            <person name="Rodrigo-Torres L."/>
            <person name="Arahal R. D."/>
            <person name="Lucena T."/>
        </authorList>
    </citation>
    <scope>NUCLEOTIDE SEQUENCE [LARGE SCALE GENOMIC DNA]</scope>
    <source>
        <strain evidence="4">CECT 8621</strain>
    </source>
</reference>
<feature type="signal peptide" evidence="2">
    <location>
        <begin position="1"/>
        <end position="21"/>
    </location>
</feature>
<evidence type="ECO:0000256" key="1">
    <source>
        <dbReference type="SAM" id="Phobius"/>
    </source>
</evidence>
<organism evidence="3 4">
    <name type="scientific">Actibacterium lipolyticum</name>
    <dbReference type="NCBI Taxonomy" id="1524263"/>
    <lineage>
        <taxon>Bacteria</taxon>
        <taxon>Pseudomonadati</taxon>
        <taxon>Pseudomonadota</taxon>
        <taxon>Alphaproteobacteria</taxon>
        <taxon>Rhodobacterales</taxon>
        <taxon>Roseobacteraceae</taxon>
        <taxon>Actibacterium</taxon>
    </lineage>
</organism>
<protein>
    <recommendedName>
        <fullName evidence="5">VPLPA-CTERM sorting domain-containing protein</fullName>
    </recommendedName>
</protein>
<dbReference type="AlphaFoldDB" id="A0A238KV38"/>
<accession>A0A238KV38</accession>
<evidence type="ECO:0008006" key="5">
    <source>
        <dbReference type="Google" id="ProtNLM"/>
    </source>
</evidence>
<dbReference type="EMBL" id="FXYE01000002">
    <property type="protein sequence ID" value="SMX46471.1"/>
    <property type="molecule type" value="Genomic_DNA"/>
</dbReference>
<dbReference type="InterPro" id="IPR022472">
    <property type="entry name" value="VPLPA-CTERM"/>
</dbReference>
<evidence type="ECO:0000313" key="4">
    <source>
        <dbReference type="Proteomes" id="UP000202922"/>
    </source>
</evidence>
<keyword evidence="1" id="KW-0812">Transmembrane</keyword>
<dbReference type="NCBIfam" id="TIGR03370">
    <property type="entry name" value="VPLPA-CTERM"/>
    <property type="match status" value="1"/>
</dbReference>
<keyword evidence="1" id="KW-1133">Transmembrane helix</keyword>